<feature type="transmembrane region" description="Helical" evidence="7">
    <location>
        <begin position="89"/>
        <end position="110"/>
    </location>
</feature>
<evidence type="ECO:0000256" key="1">
    <source>
        <dbReference type="ARBA" id="ARBA00004651"/>
    </source>
</evidence>
<evidence type="ECO:0000256" key="4">
    <source>
        <dbReference type="ARBA" id="ARBA00022692"/>
    </source>
</evidence>
<dbReference type="InterPro" id="IPR000515">
    <property type="entry name" value="MetI-like"/>
</dbReference>
<dbReference type="PROSITE" id="PS50928">
    <property type="entry name" value="ABC_TM1"/>
    <property type="match status" value="1"/>
</dbReference>
<dbReference type="PANTHER" id="PTHR30193">
    <property type="entry name" value="ABC TRANSPORTER PERMEASE PROTEIN"/>
    <property type="match status" value="1"/>
</dbReference>
<feature type="transmembrane region" description="Helical" evidence="7">
    <location>
        <begin position="26"/>
        <end position="53"/>
    </location>
</feature>
<dbReference type="Pfam" id="PF00528">
    <property type="entry name" value="BPD_transp_1"/>
    <property type="match status" value="1"/>
</dbReference>
<dbReference type="PANTHER" id="PTHR30193:SF37">
    <property type="entry name" value="INNER MEMBRANE ABC TRANSPORTER PERMEASE PROTEIN YCJO"/>
    <property type="match status" value="1"/>
</dbReference>
<dbReference type="SUPFAM" id="SSF161098">
    <property type="entry name" value="MetI-like"/>
    <property type="match status" value="1"/>
</dbReference>
<comment type="similarity">
    <text evidence="7">Belongs to the binding-protein-dependent transport system permease family.</text>
</comment>
<evidence type="ECO:0000313" key="9">
    <source>
        <dbReference type="EMBL" id="MBM3275531.1"/>
    </source>
</evidence>
<keyword evidence="3" id="KW-1003">Cell membrane</keyword>
<evidence type="ECO:0000313" key="10">
    <source>
        <dbReference type="Proteomes" id="UP000703893"/>
    </source>
</evidence>
<evidence type="ECO:0000259" key="8">
    <source>
        <dbReference type="PROSITE" id="PS50928"/>
    </source>
</evidence>
<name>A0A937X3S8_9BACT</name>
<dbReference type="InterPro" id="IPR051393">
    <property type="entry name" value="ABC_transporter_permease"/>
</dbReference>
<dbReference type="AlphaFoldDB" id="A0A937X3S8"/>
<feature type="transmembrane region" description="Helical" evidence="7">
    <location>
        <begin position="122"/>
        <end position="142"/>
    </location>
</feature>
<feature type="transmembrane region" description="Helical" evidence="7">
    <location>
        <begin position="258"/>
        <end position="276"/>
    </location>
</feature>
<feature type="domain" description="ABC transmembrane type-1" evidence="8">
    <location>
        <begin position="85"/>
        <end position="286"/>
    </location>
</feature>
<organism evidence="9 10">
    <name type="scientific">Candidatus Tanganyikabacteria bacterium</name>
    <dbReference type="NCBI Taxonomy" id="2961651"/>
    <lineage>
        <taxon>Bacteria</taxon>
        <taxon>Bacillati</taxon>
        <taxon>Candidatus Sericytochromatia</taxon>
        <taxon>Candidatus Tanganyikabacteria</taxon>
    </lineage>
</organism>
<sequence length="286" mass="31596">MATDSAKLSLSSPASRKGHPLRAEAAWGWVFIIPAMAVIGVFSLIPTIGSFLISFTSWDLLGPPRFVGMHNYTALLQDPLFYKVVANTFWFVILYVVFDLVLALALAVALNRKLRGLAIFRTAYFLPVVTSMVAVSIVWEWIYDPGFGALNAIVGWFGVDKIHWLSDPRFALPCLVAMSVWKSLGYTMILFLAGLQAIPPEYTEAAEVDGAGGLVRFFKITLPLLGPTLLLVGIMATIRAFQTFDSVYLMTQGGPRRATTVVVYWLFQNAFTYFKLGKASALAYML</sequence>
<dbReference type="EMBL" id="VGJX01000613">
    <property type="protein sequence ID" value="MBM3275531.1"/>
    <property type="molecule type" value="Genomic_DNA"/>
</dbReference>
<gene>
    <name evidence="9" type="ORF">FJZ00_10275</name>
</gene>
<evidence type="ECO:0000256" key="6">
    <source>
        <dbReference type="ARBA" id="ARBA00023136"/>
    </source>
</evidence>
<feature type="non-terminal residue" evidence="9">
    <location>
        <position position="286"/>
    </location>
</feature>
<dbReference type="Gene3D" id="1.10.3720.10">
    <property type="entry name" value="MetI-like"/>
    <property type="match status" value="1"/>
</dbReference>
<evidence type="ECO:0000256" key="5">
    <source>
        <dbReference type="ARBA" id="ARBA00022989"/>
    </source>
</evidence>
<proteinExistence type="inferred from homology"/>
<comment type="subcellular location">
    <subcellularLocation>
        <location evidence="1 7">Cell membrane</location>
        <topology evidence="1 7">Multi-pass membrane protein</topology>
    </subcellularLocation>
</comment>
<evidence type="ECO:0000256" key="3">
    <source>
        <dbReference type="ARBA" id="ARBA00022475"/>
    </source>
</evidence>
<comment type="caution">
    <text evidence="9">The sequence shown here is derived from an EMBL/GenBank/DDBJ whole genome shotgun (WGS) entry which is preliminary data.</text>
</comment>
<dbReference type="Proteomes" id="UP000703893">
    <property type="component" value="Unassembled WGS sequence"/>
</dbReference>
<dbReference type="GO" id="GO:0055085">
    <property type="term" value="P:transmembrane transport"/>
    <property type="evidence" value="ECO:0007669"/>
    <property type="project" value="InterPro"/>
</dbReference>
<keyword evidence="5 7" id="KW-1133">Transmembrane helix</keyword>
<feature type="transmembrane region" description="Helical" evidence="7">
    <location>
        <begin position="214"/>
        <end position="238"/>
    </location>
</feature>
<evidence type="ECO:0000256" key="7">
    <source>
        <dbReference type="RuleBase" id="RU363032"/>
    </source>
</evidence>
<keyword evidence="4 7" id="KW-0812">Transmembrane</keyword>
<reference evidence="9 10" key="1">
    <citation type="submission" date="2019-03" db="EMBL/GenBank/DDBJ databases">
        <title>Lake Tanganyika Metagenome-Assembled Genomes (MAGs).</title>
        <authorList>
            <person name="Tran P."/>
        </authorList>
    </citation>
    <scope>NUCLEOTIDE SEQUENCE [LARGE SCALE GENOMIC DNA]</scope>
    <source>
        <strain evidence="9">K_DeepCast_65m_m2_236</strain>
    </source>
</reference>
<protein>
    <submittedName>
        <fullName evidence="9">Sugar ABC transporter permease</fullName>
    </submittedName>
</protein>
<dbReference type="InterPro" id="IPR035906">
    <property type="entry name" value="MetI-like_sf"/>
</dbReference>
<keyword evidence="6 7" id="KW-0472">Membrane</keyword>
<evidence type="ECO:0000256" key="2">
    <source>
        <dbReference type="ARBA" id="ARBA00022448"/>
    </source>
</evidence>
<dbReference type="GO" id="GO:0005886">
    <property type="term" value="C:plasma membrane"/>
    <property type="evidence" value="ECO:0007669"/>
    <property type="project" value="UniProtKB-SubCell"/>
</dbReference>
<accession>A0A937X3S8</accession>
<keyword evidence="2 7" id="KW-0813">Transport</keyword>
<dbReference type="CDD" id="cd06261">
    <property type="entry name" value="TM_PBP2"/>
    <property type="match status" value="1"/>
</dbReference>